<dbReference type="Proteomes" id="UP000243255">
    <property type="component" value="Unassembled WGS sequence"/>
</dbReference>
<dbReference type="Gene3D" id="3.10.310.30">
    <property type="match status" value="1"/>
</dbReference>
<dbReference type="InterPro" id="IPR001667">
    <property type="entry name" value="DDH_dom"/>
</dbReference>
<dbReference type="GO" id="GO:0003676">
    <property type="term" value="F:nucleic acid binding"/>
    <property type="evidence" value="ECO:0007669"/>
    <property type="project" value="InterPro"/>
</dbReference>
<organism evidence="3 4">
    <name type="scientific">Asaccharospora irregularis DSM 2635</name>
    <dbReference type="NCBI Taxonomy" id="1121321"/>
    <lineage>
        <taxon>Bacteria</taxon>
        <taxon>Bacillati</taxon>
        <taxon>Bacillota</taxon>
        <taxon>Clostridia</taxon>
        <taxon>Peptostreptococcales</taxon>
        <taxon>Peptostreptococcaceae</taxon>
        <taxon>Asaccharospora</taxon>
    </lineage>
</organism>
<protein>
    <submittedName>
        <fullName evidence="3">Phosphoesterase RecJ domain-containing protein</fullName>
    </submittedName>
</protein>
<dbReference type="InterPro" id="IPR038763">
    <property type="entry name" value="DHH_sf"/>
</dbReference>
<dbReference type="PANTHER" id="PTHR47618">
    <property type="entry name" value="BIFUNCTIONAL OLIGORIBONUCLEASE AND PAP PHOSPHATASE NRNA"/>
    <property type="match status" value="1"/>
</dbReference>
<sequence>MKNSIESIINHISESNYFIVTSHVSPDGDNVGSTTSMYYFLKGLGKEVYYVLDDTIPLNLKFLLEDLDILRSDEVNLENYTLISLDCGDKGRICVSDKIKENCSKLICIDHHASNDSYGDLNYIDIKASSTCELVYNLLTQFNKKHSVSCIDSKIATCLYTGLVTDTGNFSYSNTHASSFEMAKELLVLGAQKDDIIQRIFQSNTFNYYKLLGDALNTLEIKDNKVAIICITKEMLKNNYISFNDVDGITSYTRDIQGVEVGILIKEKNENEVKVSLRSKNYVDVSQIAKEFGGGGHIRAAGCTVYDSVENTKKRVLEAVSKSI</sequence>
<name>A0A1M5NHN6_9FIRM</name>
<keyword evidence="4" id="KW-1185">Reference proteome</keyword>
<dbReference type="Gene3D" id="3.90.1640.10">
    <property type="entry name" value="inorganic pyrophosphatase (n-terminal core)"/>
    <property type="match status" value="1"/>
</dbReference>
<dbReference type="Pfam" id="PF01368">
    <property type="entry name" value="DHH"/>
    <property type="match status" value="1"/>
</dbReference>
<dbReference type="Pfam" id="PF02272">
    <property type="entry name" value="DHHA1"/>
    <property type="match status" value="1"/>
</dbReference>
<dbReference type="InterPro" id="IPR003156">
    <property type="entry name" value="DHHA1_dom"/>
</dbReference>
<dbReference type="STRING" id="1121321.SAMN04488530_11065"/>
<dbReference type="OrthoDB" id="9803668at2"/>
<dbReference type="PANTHER" id="PTHR47618:SF1">
    <property type="entry name" value="BIFUNCTIONAL OLIGORIBONUCLEASE AND PAP PHOSPHATASE NRNA"/>
    <property type="match status" value="1"/>
</dbReference>
<evidence type="ECO:0000259" key="1">
    <source>
        <dbReference type="Pfam" id="PF01368"/>
    </source>
</evidence>
<proteinExistence type="predicted"/>
<evidence type="ECO:0000313" key="3">
    <source>
        <dbReference type="EMBL" id="SHG89002.1"/>
    </source>
</evidence>
<feature type="domain" description="DHHA1" evidence="2">
    <location>
        <begin position="239"/>
        <end position="322"/>
    </location>
</feature>
<dbReference type="SUPFAM" id="SSF64182">
    <property type="entry name" value="DHH phosphoesterases"/>
    <property type="match status" value="1"/>
</dbReference>
<dbReference type="EMBL" id="FQWX01000010">
    <property type="protein sequence ID" value="SHG89002.1"/>
    <property type="molecule type" value="Genomic_DNA"/>
</dbReference>
<dbReference type="RefSeq" id="WP_084120238.1">
    <property type="nucleotide sequence ID" value="NZ_BAABCH010000101.1"/>
</dbReference>
<dbReference type="AlphaFoldDB" id="A0A1M5NHN6"/>
<accession>A0A1M5NHN6</accession>
<gene>
    <name evidence="3" type="ORF">SAMN04488530_11065</name>
</gene>
<dbReference type="InterPro" id="IPR051319">
    <property type="entry name" value="Oligoribo/pAp-PDE_c-di-AMP_PDE"/>
</dbReference>
<evidence type="ECO:0000313" key="4">
    <source>
        <dbReference type="Proteomes" id="UP000243255"/>
    </source>
</evidence>
<evidence type="ECO:0000259" key="2">
    <source>
        <dbReference type="Pfam" id="PF02272"/>
    </source>
</evidence>
<feature type="domain" description="DDH" evidence="1">
    <location>
        <begin position="19"/>
        <end position="162"/>
    </location>
</feature>
<reference evidence="4" key="1">
    <citation type="submission" date="2016-11" db="EMBL/GenBank/DDBJ databases">
        <authorList>
            <person name="Varghese N."/>
            <person name="Submissions S."/>
        </authorList>
    </citation>
    <scope>NUCLEOTIDE SEQUENCE [LARGE SCALE GENOMIC DNA]</scope>
    <source>
        <strain evidence="4">DSM 2635</strain>
    </source>
</reference>